<dbReference type="OrthoDB" id="9786341at2"/>
<evidence type="ECO:0000256" key="4">
    <source>
        <dbReference type="ARBA" id="ARBA00022795"/>
    </source>
</evidence>
<dbReference type="InterPro" id="IPR018035">
    <property type="entry name" value="Flagellar_FliH/T3SS_HrpE"/>
</dbReference>
<evidence type="ECO:0000313" key="10">
    <source>
        <dbReference type="Proteomes" id="UP000184386"/>
    </source>
</evidence>
<dbReference type="STRING" id="1121322.SAMN02745136_01292"/>
<dbReference type="GO" id="GO:0015031">
    <property type="term" value="P:protein transport"/>
    <property type="evidence" value="ECO:0007669"/>
    <property type="project" value="UniProtKB-KW"/>
</dbReference>
<evidence type="ECO:0000313" key="9">
    <source>
        <dbReference type="EMBL" id="SHJ94633.1"/>
    </source>
</evidence>
<evidence type="ECO:0000256" key="5">
    <source>
        <dbReference type="ARBA" id="ARBA00022927"/>
    </source>
</evidence>
<dbReference type="AlphaFoldDB" id="A0A1M6NGB7"/>
<dbReference type="GO" id="GO:0044781">
    <property type="term" value="P:bacterial-type flagellum organization"/>
    <property type="evidence" value="ECO:0007669"/>
    <property type="project" value="UniProtKB-KW"/>
</dbReference>
<evidence type="ECO:0000256" key="6">
    <source>
        <dbReference type="ARBA" id="ARBA00023225"/>
    </source>
</evidence>
<keyword evidence="10" id="KW-1185">Reference proteome</keyword>
<dbReference type="GO" id="GO:0005829">
    <property type="term" value="C:cytosol"/>
    <property type="evidence" value="ECO:0007669"/>
    <property type="project" value="TreeGrafter"/>
</dbReference>
<reference evidence="9 10" key="1">
    <citation type="submission" date="2016-11" db="EMBL/GenBank/DDBJ databases">
        <authorList>
            <person name="Jaros S."/>
            <person name="Januszkiewicz K."/>
            <person name="Wedrychowicz H."/>
        </authorList>
    </citation>
    <scope>NUCLEOTIDE SEQUENCE [LARGE SCALE GENOMIC DNA]</scope>
    <source>
        <strain evidence="9 10">DSM 15929</strain>
    </source>
</reference>
<organism evidence="9 10">
    <name type="scientific">Anaerocolumna jejuensis DSM 15929</name>
    <dbReference type="NCBI Taxonomy" id="1121322"/>
    <lineage>
        <taxon>Bacteria</taxon>
        <taxon>Bacillati</taxon>
        <taxon>Bacillota</taxon>
        <taxon>Clostridia</taxon>
        <taxon>Lachnospirales</taxon>
        <taxon>Lachnospiraceae</taxon>
        <taxon>Anaerocolumna</taxon>
    </lineage>
</organism>
<proteinExistence type="inferred from homology"/>
<dbReference type="InterPro" id="IPR051472">
    <property type="entry name" value="T3SS_Stator/FliH"/>
</dbReference>
<keyword evidence="9" id="KW-0966">Cell projection</keyword>
<evidence type="ECO:0000256" key="3">
    <source>
        <dbReference type="ARBA" id="ARBA00022448"/>
    </source>
</evidence>
<feature type="coiled-coil region" evidence="7">
    <location>
        <begin position="65"/>
        <end position="155"/>
    </location>
</feature>
<evidence type="ECO:0000256" key="7">
    <source>
        <dbReference type="SAM" id="Coils"/>
    </source>
</evidence>
<keyword evidence="6" id="KW-1006">Bacterial flagellum protein export</keyword>
<keyword evidence="3" id="KW-0813">Transport</keyword>
<keyword evidence="4" id="KW-1005">Bacterial flagellum biogenesis</keyword>
<evidence type="ECO:0000256" key="2">
    <source>
        <dbReference type="ARBA" id="ARBA00006602"/>
    </source>
</evidence>
<dbReference type="EMBL" id="FRAC01000008">
    <property type="protein sequence ID" value="SHJ94633.1"/>
    <property type="molecule type" value="Genomic_DNA"/>
</dbReference>
<keyword evidence="7" id="KW-0175">Coiled coil</keyword>
<gene>
    <name evidence="9" type="ORF">SAMN02745136_01292</name>
</gene>
<keyword evidence="9" id="KW-0282">Flagellum</keyword>
<name>A0A1M6NGB7_9FIRM</name>
<dbReference type="Pfam" id="PF02108">
    <property type="entry name" value="FliH"/>
    <property type="match status" value="1"/>
</dbReference>
<dbReference type="PANTHER" id="PTHR34982:SF1">
    <property type="entry name" value="FLAGELLAR ASSEMBLY PROTEIN FLIH"/>
    <property type="match status" value="1"/>
</dbReference>
<evidence type="ECO:0000256" key="1">
    <source>
        <dbReference type="ARBA" id="ARBA00003041"/>
    </source>
</evidence>
<comment type="similarity">
    <text evidence="2">Belongs to the FliH family.</text>
</comment>
<keyword evidence="9" id="KW-0969">Cilium</keyword>
<feature type="domain" description="Flagellar assembly protein FliH/Type III secretion system HrpE" evidence="8">
    <location>
        <begin position="142"/>
        <end position="261"/>
    </location>
</feature>
<accession>A0A1M6NGB7</accession>
<evidence type="ECO:0000259" key="8">
    <source>
        <dbReference type="Pfam" id="PF02108"/>
    </source>
</evidence>
<protein>
    <submittedName>
        <fullName evidence="9">Flagellar assembly protein FliH</fullName>
    </submittedName>
</protein>
<sequence>MRLLSNLIKSRYITREKEDRFVIDSNERSEEFRLINFANKPKVHISNKEEATSSEGFKLGIEAPVIETDEEMESEEELRDRLEDMIAKAEEEAALIRKIAEEESKANSRKLYEDSTKKGYDDGFAKGMEEALKKQKEYEEQEAKLKKEYEEKIIDLEPEFAGIMAALIEKVAGVAVEEKKGVITHLLHRAILHGDNSKFYHIKVSKEDYEEVLAYKPKLVGILNESIELDIALDKNLAKNQCIIDMETGIVDCSLDTQLENLKKDIMLLSMDNL</sequence>
<dbReference type="RefSeq" id="WP_073274064.1">
    <property type="nucleotide sequence ID" value="NZ_FRAC01000008.1"/>
</dbReference>
<dbReference type="Proteomes" id="UP000184386">
    <property type="component" value="Unassembled WGS sequence"/>
</dbReference>
<dbReference type="PANTHER" id="PTHR34982">
    <property type="entry name" value="YOP PROTEINS TRANSLOCATION PROTEIN L"/>
    <property type="match status" value="1"/>
</dbReference>
<keyword evidence="5" id="KW-0653">Protein transport</keyword>
<comment type="function">
    <text evidence="1">Needed for flagellar regrowth and assembly.</text>
</comment>